<evidence type="ECO:0000313" key="4">
    <source>
        <dbReference type="EMBL" id="QBR89794.1"/>
    </source>
</evidence>
<feature type="region of interest" description="Disordered" evidence="2">
    <location>
        <begin position="29"/>
        <end position="48"/>
    </location>
</feature>
<dbReference type="RefSeq" id="WP_135068655.1">
    <property type="nucleotide sequence ID" value="NZ_CP038266.1"/>
</dbReference>
<accession>A0ABX5SY73</accession>
<dbReference type="InterPro" id="IPR029058">
    <property type="entry name" value="AB_hydrolase_fold"/>
</dbReference>
<keyword evidence="5" id="KW-1185">Reference proteome</keyword>
<dbReference type="Pfam" id="PF07859">
    <property type="entry name" value="Abhydrolase_3"/>
    <property type="match status" value="1"/>
</dbReference>
<organism evidence="4 5">
    <name type="scientific">Microbacterium wangchenii</name>
    <dbReference type="NCBI Taxonomy" id="2541726"/>
    <lineage>
        <taxon>Bacteria</taxon>
        <taxon>Bacillati</taxon>
        <taxon>Actinomycetota</taxon>
        <taxon>Actinomycetes</taxon>
        <taxon>Micrococcales</taxon>
        <taxon>Microbacteriaceae</taxon>
        <taxon>Microbacterium</taxon>
    </lineage>
</organism>
<sequence>MPLPRPLSDSEPDHAALIAEIIARGLPRLAPGGGPLPEPPPADPSSRPAWEAEVALRRARHDAAALAAGAFYDTILAEASGAAFPAAGEQPVQTTWAGAPVPGGAVGLRVHRPAAEEKLPVIAFVHGGAYWMGGGAAGWHLNDTLCRELAARLPAVVVGIDHRLAPEHPYPIPADDVAAAISWIADHADEWGADADRLVLFGISSGGNLVSAAAHRALDGELPRPVAVVLQSPSVDLSIESGRFRADEASVADARRIIALYTAGADPEDPRVSPARREDLRGSSPTLVITGDDDPLSADALAYADRLELAGVAVTRHRYPMTHTVATPEVFRRMHDETLAWLGGVLE</sequence>
<feature type="domain" description="Alpha/beta hydrolase fold-3" evidence="3">
    <location>
        <begin position="123"/>
        <end position="321"/>
    </location>
</feature>
<feature type="compositionally biased region" description="Basic and acidic residues" evidence="2">
    <location>
        <begin position="268"/>
        <end position="281"/>
    </location>
</feature>
<dbReference type="InterPro" id="IPR013094">
    <property type="entry name" value="AB_hydrolase_3"/>
</dbReference>
<dbReference type="EMBL" id="CP038266">
    <property type="protein sequence ID" value="QBR89794.1"/>
    <property type="molecule type" value="Genomic_DNA"/>
</dbReference>
<protein>
    <submittedName>
        <fullName evidence="4">Alpha/beta hydrolase</fullName>
    </submittedName>
</protein>
<dbReference type="SUPFAM" id="SSF53474">
    <property type="entry name" value="alpha/beta-Hydrolases"/>
    <property type="match status" value="1"/>
</dbReference>
<dbReference type="PANTHER" id="PTHR48081:SF8">
    <property type="entry name" value="ALPHA_BETA HYDROLASE FOLD-3 DOMAIN-CONTAINING PROTEIN-RELATED"/>
    <property type="match status" value="1"/>
</dbReference>
<proteinExistence type="predicted"/>
<dbReference type="Gene3D" id="3.40.50.1820">
    <property type="entry name" value="alpha/beta hydrolase"/>
    <property type="match status" value="1"/>
</dbReference>
<evidence type="ECO:0000256" key="1">
    <source>
        <dbReference type="ARBA" id="ARBA00022801"/>
    </source>
</evidence>
<evidence type="ECO:0000313" key="5">
    <source>
        <dbReference type="Proteomes" id="UP000295748"/>
    </source>
</evidence>
<dbReference type="Proteomes" id="UP000295748">
    <property type="component" value="Chromosome"/>
</dbReference>
<evidence type="ECO:0000256" key="2">
    <source>
        <dbReference type="SAM" id="MobiDB-lite"/>
    </source>
</evidence>
<reference evidence="4 5" key="1">
    <citation type="submission" date="2019-03" db="EMBL/GenBank/DDBJ databases">
        <authorList>
            <person name="Dong K."/>
        </authorList>
    </citation>
    <scope>NUCLEOTIDE SEQUENCE [LARGE SCALE GENOMIC DNA]</scope>
    <source>
        <strain evidence="5">dk512</strain>
    </source>
</reference>
<dbReference type="InterPro" id="IPR050300">
    <property type="entry name" value="GDXG_lipolytic_enzyme"/>
</dbReference>
<name>A0ABX5SY73_9MICO</name>
<keyword evidence="1 4" id="KW-0378">Hydrolase</keyword>
<gene>
    <name evidence="4" type="ORF">E4K62_14555</name>
</gene>
<feature type="compositionally biased region" description="Pro residues" evidence="2">
    <location>
        <begin position="34"/>
        <end position="43"/>
    </location>
</feature>
<dbReference type="PANTHER" id="PTHR48081">
    <property type="entry name" value="AB HYDROLASE SUPERFAMILY PROTEIN C4A8.06C"/>
    <property type="match status" value="1"/>
</dbReference>
<dbReference type="GO" id="GO:0016787">
    <property type="term" value="F:hydrolase activity"/>
    <property type="evidence" value="ECO:0007669"/>
    <property type="project" value="UniProtKB-KW"/>
</dbReference>
<evidence type="ECO:0000259" key="3">
    <source>
        <dbReference type="Pfam" id="PF07859"/>
    </source>
</evidence>
<feature type="region of interest" description="Disordered" evidence="2">
    <location>
        <begin position="268"/>
        <end position="288"/>
    </location>
</feature>